<organism evidence="1">
    <name type="scientific">Anguilla anguilla</name>
    <name type="common">European freshwater eel</name>
    <name type="synonym">Muraena anguilla</name>
    <dbReference type="NCBI Taxonomy" id="7936"/>
    <lineage>
        <taxon>Eukaryota</taxon>
        <taxon>Metazoa</taxon>
        <taxon>Chordata</taxon>
        <taxon>Craniata</taxon>
        <taxon>Vertebrata</taxon>
        <taxon>Euteleostomi</taxon>
        <taxon>Actinopterygii</taxon>
        <taxon>Neopterygii</taxon>
        <taxon>Teleostei</taxon>
        <taxon>Anguilliformes</taxon>
        <taxon>Anguillidae</taxon>
        <taxon>Anguilla</taxon>
    </lineage>
</organism>
<reference evidence="1" key="2">
    <citation type="journal article" date="2015" name="Fish Shellfish Immunol.">
        <title>Early steps in the European eel (Anguilla anguilla)-Vibrio vulnificus interaction in the gills: Role of the RtxA13 toxin.</title>
        <authorList>
            <person name="Callol A."/>
            <person name="Pajuelo D."/>
            <person name="Ebbesson L."/>
            <person name="Teles M."/>
            <person name="MacKenzie S."/>
            <person name="Amaro C."/>
        </authorList>
    </citation>
    <scope>NUCLEOTIDE SEQUENCE</scope>
</reference>
<accession>A0A0E9WUY2</accession>
<dbReference type="AlphaFoldDB" id="A0A0E9WUY2"/>
<protein>
    <submittedName>
        <fullName evidence="1">Uncharacterized protein</fullName>
    </submittedName>
</protein>
<reference evidence="1" key="1">
    <citation type="submission" date="2014-11" db="EMBL/GenBank/DDBJ databases">
        <authorList>
            <person name="Amaro Gonzalez C."/>
        </authorList>
    </citation>
    <scope>NUCLEOTIDE SEQUENCE</scope>
</reference>
<sequence length="70" mass="8427">MWSFKTYVLHQSSKWQSFIAEKMLLNNFSCFTAIYLFNDYTMGLTNCLYPLLCVYEKHILNKMHEENSFV</sequence>
<proteinExistence type="predicted"/>
<dbReference type="EMBL" id="GBXM01014531">
    <property type="protein sequence ID" value="JAH94046.1"/>
    <property type="molecule type" value="Transcribed_RNA"/>
</dbReference>
<evidence type="ECO:0000313" key="1">
    <source>
        <dbReference type="EMBL" id="JAH94046.1"/>
    </source>
</evidence>
<name>A0A0E9WUY2_ANGAN</name>